<dbReference type="Pfam" id="PF02518">
    <property type="entry name" value="HATPase_c"/>
    <property type="match status" value="1"/>
</dbReference>
<proteinExistence type="predicted"/>
<dbReference type="EMBL" id="QSVF01000019">
    <property type="protein sequence ID" value="RGO08744.1"/>
    <property type="molecule type" value="Genomic_DNA"/>
</dbReference>
<dbReference type="InterPro" id="IPR003594">
    <property type="entry name" value="HATPase_dom"/>
</dbReference>
<feature type="transmembrane region" description="Helical" evidence="2">
    <location>
        <begin position="12"/>
        <end position="34"/>
    </location>
</feature>
<keyword evidence="4" id="KW-0808">Transferase</keyword>
<dbReference type="PANTHER" id="PTHR34220:SF7">
    <property type="entry name" value="SENSOR HISTIDINE KINASE YPDA"/>
    <property type="match status" value="1"/>
</dbReference>
<evidence type="ECO:0000259" key="3">
    <source>
        <dbReference type="SMART" id="SM00387"/>
    </source>
</evidence>
<dbReference type="PANTHER" id="PTHR34220">
    <property type="entry name" value="SENSOR HISTIDINE KINASE YPDA"/>
    <property type="match status" value="1"/>
</dbReference>
<dbReference type="InterPro" id="IPR010559">
    <property type="entry name" value="Sig_transdc_His_kin_internal"/>
</dbReference>
<keyword evidence="2" id="KW-0812">Transmembrane</keyword>
<feature type="domain" description="Histidine kinase/HSP90-like ATPase" evidence="3">
    <location>
        <begin position="374"/>
        <end position="483"/>
    </location>
</feature>
<dbReference type="GO" id="GO:0016020">
    <property type="term" value="C:membrane"/>
    <property type="evidence" value="ECO:0007669"/>
    <property type="project" value="InterPro"/>
</dbReference>
<name>A0A3E5FPY1_9FIRM</name>
<evidence type="ECO:0000256" key="1">
    <source>
        <dbReference type="SAM" id="Coils"/>
    </source>
</evidence>
<dbReference type="InterPro" id="IPR036890">
    <property type="entry name" value="HATPase_C_sf"/>
</dbReference>
<dbReference type="RefSeq" id="WP_004609334.1">
    <property type="nucleotide sequence ID" value="NZ_CABKNM010000009.1"/>
</dbReference>
<comment type="caution">
    <text evidence="4">The sequence shown here is derived from an EMBL/GenBank/DDBJ whole genome shotgun (WGS) entry which is preliminary data.</text>
</comment>
<keyword evidence="2" id="KW-0472">Membrane</keyword>
<protein>
    <submittedName>
        <fullName evidence="4">Sensor histidine kinase</fullName>
    </submittedName>
</protein>
<feature type="transmembrane region" description="Helical" evidence="2">
    <location>
        <begin position="175"/>
        <end position="198"/>
    </location>
</feature>
<accession>A0A3E5FPY1</accession>
<keyword evidence="2" id="KW-1133">Transmembrane helix</keyword>
<evidence type="ECO:0000256" key="2">
    <source>
        <dbReference type="SAM" id="Phobius"/>
    </source>
</evidence>
<dbReference type="SMART" id="SM00387">
    <property type="entry name" value="HATPase_c"/>
    <property type="match status" value="1"/>
</dbReference>
<evidence type="ECO:0000313" key="5">
    <source>
        <dbReference type="Proteomes" id="UP000261087"/>
    </source>
</evidence>
<gene>
    <name evidence="4" type="ORF">DXB31_08110</name>
</gene>
<dbReference type="Proteomes" id="UP000261087">
    <property type="component" value="Unassembled WGS sequence"/>
</dbReference>
<keyword evidence="4" id="KW-0418">Kinase</keyword>
<dbReference type="GeneID" id="94017684"/>
<evidence type="ECO:0000313" key="4">
    <source>
        <dbReference type="EMBL" id="RGO08744.1"/>
    </source>
</evidence>
<dbReference type="GO" id="GO:0000155">
    <property type="term" value="F:phosphorelay sensor kinase activity"/>
    <property type="evidence" value="ECO:0007669"/>
    <property type="project" value="InterPro"/>
</dbReference>
<feature type="coiled-coil region" evidence="1">
    <location>
        <begin position="247"/>
        <end position="288"/>
    </location>
</feature>
<dbReference type="Gene3D" id="3.30.565.10">
    <property type="entry name" value="Histidine kinase-like ATPase, C-terminal domain"/>
    <property type="match status" value="1"/>
</dbReference>
<reference evidence="4 5" key="1">
    <citation type="submission" date="2018-08" db="EMBL/GenBank/DDBJ databases">
        <title>A genome reference for cultivated species of the human gut microbiota.</title>
        <authorList>
            <person name="Zou Y."/>
            <person name="Xue W."/>
            <person name="Luo G."/>
        </authorList>
    </citation>
    <scope>NUCLEOTIDE SEQUENCE [LARGE SCALE GENOMIC DNA]</scope>
    <source>
        <strain evidence="4 5">OM02-6</strain>
    </source>
</reference>
<sequence length="486" mass="56295">MKNKSKISFKRSIIQIDICLIVVIAVFIGLYFMLSSNASKKYNNAIQLYSDISGFYDYIEKANFSFKSYLYTENVDDIEKYKQSIKRARDKLNSVKDGIDEEYRWRIDLLNNMVKSYQNAATDTKNASPTDYQSKYNEFLKQYSLLEKTSITYYEYLTDDIKNQQEEIHDYEKKLFIMLAMIMILGIVWLILFSIITIKSFTKPLYQILNNIKSIKRGEYDLSDISNTSIEMENLCIALDDMAQHVQKNIENEKEKAALKHQLLEKENENLKKDELLALSELKMLQNQINPHFLFNTLNMIYKTAYRENATDTGAMVDKTAMLLRYALDKANKTSDLYSEIESVENYIYIQEKRFHQRINFILNVEDGLPNIQVPGLLIQPLIENAVKHGLKNVIEDGEVVVNIQKIDESVVISVSDNGVGLETDVLEKSVLNDFQTDNEKSNLGLYNVIQRIKMFYGKNASISFNSYPECGFEVIIEIRVGKGYV</sequence>
<dbReference type="Pfam" id="PF06580">
    <property type="entry name" value="His_kinase"/>
    <property type="match status" value="1"/>
</dbReference>
<keyword evidence="1" id="KW-0175">Coiled coil</keyword>
<organism evidence="4 5">
    <name type="scientific">Thomasclavelia spiroformis</name>
    <dbReference type="NCBI Taxonomy" id="29348"/>
    <lineage>
        <taxon>Bacteria</taxon>
        <taxon>Bacillati</taxon>
        <taxon>Bacillota</taxon>
        <taxon>Erysipelotrichia</taxon>
        <taxon>Erysipelotrichales</taxon>
        <taxon>Coprobacillaceae</taxon>
        <taxon>Thomasclavelia</taxon>
    </lineage>
</organism>
<dbReference type="AlphaFoldDB" id="A0A3E5FPY1"/>
<dbReference type="InterPro" id="IPR050640">
    <property type="entry name" value="Bact_2-comp_sensor_kinase"/>
</dbReference>
<dbReference type="SUPFAM" id="SSF55874">
    <property type="entry name" value="ATPase domain of HSP90 chaperone/DNA topoisomerase II/histidine kinase"/>
    <property type="match status" value="1"/>
</dbReference>
<dbReference type="Gene3D" id="6.10.340.10">
    <property type="match status" value="1"/>
</dbReference>